<evidence type="ECO:0000313" key="1">
    <source>
        <dbReference type="EMBL" id="KAG8052612.1"/>
    </source>
</evidence>
<reference evidence="1" key="1">
    <citation type="journal article" date="2021" name="bioRxiv">
        <title>Whole Genome Assembly and Annotation of Northern Wild Rice, Zizania palustris L., Supports a Whole Genome Duplication in the Zizania Genus.</title>
        <authorList>
            <person name="Haas M."/>
            <person name="Kono T."/>
            <person name="Macchietto M."/>
            <person name="Millas R."/>
            <person name="McGilp L."/>
            <person name="Shao M."/>
            <person name="Duquette J."/>
            <person name="Hirsch C.N."/>
            <person name="Kimball J."/>
        </authorList>
    </citation>
    <scope>NUCLEOTIDE SEQUENCE</scope>
    <source>
        <tissue evidence="1">Fresh leaf tissue</tissue>
    </source>
</reference>
<dbReference type="EMBL" id="JAAALK010000288">
    <property type="protein sequence ID" value="KAG8052612.1"/>
    <property type="molecule type" value="Genomic_DNA"/>
</dbReference>
<comment type="caution">
    <text evidence="1">The sequence shown here is derived from an EMBL/GenBank/DDBJ whole genome shotgun (WGS) entry which is preliminary data.</text>
</comment>
<gene>
    <name evidence="1" type="ORF">GUJ93_ZPchr0001g29259</name>
</gene>
<reference evidence="1" key="2">
    <citation type="submission" date="2021-02" db="EMBL/GenBank/DDBJ databases">
        <authorList>
            <person name="Kimball J.A."/>
            <person name="Haas M.W."/>
            <person name="Macchietto M."/>
            <person name="Kono T."/>
            <person name="Duquette J."/>
            <person name="Shao M."/>
        </authorList>
    </citation>
    <scope>NUCLEOTIDE SEQUENCE</scope>
    <source>
        <tissue evidence="1">Fresh leaf tissue</tissue>
    </source>
</reference>
<dbReference type="AlphaFoldDB" id="A0A8J5RR79"/>
<dbReference type="Proteomes" id="UP000729402">
    <property type="component" value="Unassembled WGS sequence"/>
</dbReference>
<organism evidence="1 2">
    <name type="scientific">Zizania palustris</name>
    <name type="common">Northern wild rice</name>
    <dbReference type="NCBI Taxonomy" id="103762"/>
    <lineage>
        <taxon>Eukaryota</taxon>
        <taxon>Viridiplantae</taxon>
        <taxon>Streptophyta</taxon>
        <taxon>Embryophyta</taxon>
        <taxon>Tracheophyta</taxon>
        <taxon>Spermatophyta</taxon>
        <taxon>Magnoliopsida</taxon>
        <taxon>Liliopsida</taxon>
        <taxon>Poales</taxon>
        <taxon>Poaceae</taxon>
        <taxon>BOP clade</taxon>
        <taxon>Oryzoideae</taxon>
        <taxon>Oryzeae</taxon>
        <taxon>Zizaniinae</taxon>
        <taxon>Zizania</taxon>
    </lineage>
</organism>
<evidence type="ECO:0000313" key="2">
    <source>
        <dbReference type="Proteomes" id="UP000729402"/>
    </source>
</evidence>
<keyword evidence="2" id="KW-1185">Reference proteome</keyword>
<proteinExistence type="predicted"/>
<accession>A0A8J5RR79</accession>
<protein>
    <submittedName>
        <fullName evidence="1">Uncharacterized protein</fullName>
    </submittedName>
</protein>
<sequence length="92" mass="10217">MECTKRSGGRQLLNRALRMVAPIFWRDDDTRGGWRWAGDGFVLARRGQHWAAGGHSVLARRGQRWAAMVGGSLTRAVGHAVKNVGCTTRRMV</sequence>
<name>A0A8J5RR79_ZIZPA</name>